<proteinExistence type="predicted"/>
<sequence length="111" mass="12075">MASDKDGGVLSTIGEVVEDAAQAIEDWSQKAEVEAEQQVKEDVVDSKFISQEGVSPATNDKQVPDYKQKHQEEWEQAKEDISITSAASAIVEGTANMIDNAKKEHAVDKEA</sequence>
<protein>
    <submittedName>
        <fullName evidence="2">Uncharacterized protein</fullName>
    </submittedName>
</protein>
<organism evidence="2">
    <name type="scientific">Vannella robusta</name>
    <dbReference type="NCBI Taxonomy" id="1487602"/>
    <lineage>
        <taxon>Eukaryota</taxon>
        <taxon>Amoebozoa</taxon>
        <taxon>Discosea</taxon>
        <taxon>Flabellinia</taxon>
        <taxon>Vannellidae</taxon>
        <taxon>Vannella</taxon>
    </lineage>
</organism>
<feature type="compositionally biased region" description="Basic and acidic residues" evidence="1">
    <location>
        <begin position="62"/>
        <end position="75"/>
    </location>
</feature>
<reference evidence="2" key="1">
    <citation type="submission" date="2021-01" db="EMBL/GenBank/DDBJ databases">
        <authorList>
            <person name="Corre E."/>
            <person name="Pelletier E."/>
            <person name="Niang G."/>
            <person name="Scheremetjew M."/>
            <person name="Finn R."/>
            <person name="Kale V."/>
            <person name="Holt S."/>
            <person name="Cochrane G."/>
            <person name="Meng A."/>
            <person name="Brown T."/>
            <person name="Cohen L."/>
        </authorList>
    </citation>
    <scope>NUCLEOTIDE SEQUENCE</scope>
    <source>
        <strain evidence="2">DIVA3 518/3/11/1/6</strain>
    </source>
</reference>
<dbReference type="EMBL" id="HBKP01017971">
    <property type="protein sequence ID" value="CAE2229989.1"/>
    <property type="molecule type" value="Transcribed_RNA"/>
</dbReference>
<feature type="region of interest" description="Disordered" evidence="1">
    <location>
        <begin position="50"/>
        <end position="75"/>
    </location>
</feature>
<evidence type="ECO:0000256" key="1">
    <source>
        <dbReference type="SAM" id="MobiDB-lite"/>
    </source>
</evidence>
<accession>A0A7S4MLR3</accession>
<dbReference type="AlphaFoldDB" id="A0A7S4MLR3"/>
<evidence type="ECO:0000313" key="2">
    <source>
        <dbReference type="EMBL" id="CAE2229989.1"/>
    </source>
</evidence>
<feature type="compositionally biased region" description="Polar residues" evidence="1">
    <location>
        <begin position="50"/>
        <end position="61"/>
    </location>
</feature>
<name>A0A7S4MLR3_9EUKA</name>
<gene>
    <name evidence="2" type="ORF">VSP0166_LOCUS12744</name>
</gene>